<organism evidence="1 2">
    <name type="scientific">Mariprofundus aestuarium</name>
    <dbReference type="NCBI Taxonomy" id="1921086"/>
    <lineage>
        <taxon>Bacteria</taxon>
        <taxon>Pseudomonadati</taxon>
        <taxon>Pseudomonadota</taxon>
        <taxon>Candidatius Mariprofundia</taxon>
        <taxon>Mariprofundales</taxon>
        <taxon>Mariprofundaceae</taxon>
        <taxon>Mariprofundus</taxon>
    </lineage>
</organism>
<dbReference type="RefSeq" id="WP_232710400.1">
    <property type="nucleotide sequence ID" value="NZ_CP018799.1"/>
</dbReference>
<dbReference type="Proteomes" id="UP000231701">
    <property type="component" value="Chromosome"/>
</dbReference>
<sequence>MAYAEDQLILRNGQTLAGKVLKNDFKIKTSHGVLLVKKENIAHILFARSDETGFPATDEIKTIHGDDIKGKLVQTLTISFVLAANNQTARIASDKIHSIILLGELDTDPEGYPEL</sequence>
<name>A0A2K8KXM8_MARES</name>
<evidence type="ECO:0000313" key="2">
    <source>
        <dbReference type="Proteomes" id="UP000231701"/>
    </source>
</evidence>
<keyword evidence="2" id="KW-1185">Reference proteome</keyword>
<gene>
    <name evidence="1" type="ORF">Ga0123461_1214</name>
</gene>
<dbReference type="EMBL" id="CP018799">
    <property type="protein sequence ID" value="ATX79633.1"/>
    <property type="molecule type" value="Genomic_DNA"/>
</dbReference>
<proteinExistence type="predicted"/>
<dbReference type="AlphaFoldDB" id="A0A2K8KXM8"/>
<accession>A0A2K8KXM8</accession>
<protein>
    <submittedName>
        <fullName evidence="1">Uncharacterized protein</fullName>
    </submittedName>
</protein>
<reference evidence="1 2" key="1">
    <citation type="submission" date="2016-12" db="EMBL/GenBank/DDBJ databases">
        <title>Isolation and genomic insights into novel planktonic Zetaproteobacteria from stratified waters of the Chesapeake Bay.</title>
        <authorList>
            <person name="McAllister S.M."/>
            <person name="Kato S."/>
            <person name="Chan C.S."/>
            <person name="Chiu B.K."/>
            <person name="Field E.K."/>
        </authorList>
    </citation>
    <scope>NUCLEOTIDE SEQUENCE [LARGE SCALE GENOMIC DNA]</scope>
    <source>
        <strain evidence="1 2">CP-5</strain>
    </source>
</reference>
<dbReference type="KEGG" id="maes:Ga0123461_1214"/>
<evidence type="ECO:0000313" key="1">
    <source>
        <dbReference type="EMBL" id="ATX79633.1"/>
    </source>
</evidence>